<evidence type="ECO:0000256" key="4">
    <source>
        <dbReference type="ARBA" id="ARBA00022723"/>
    </source>
</evidence>
<comment type="caution">
    <text evidence="17">The sequence shown here is derived from an EMBL/GenBank/DDBJ whole genome shotgun (WGS) entry which is preliminary data.</text>
</comment>
<evidence type="ECO:0000256" key="3">
    <source>
        <dbReference type="ARBA" id="ARBA00022670"/>
    </source>
</evidence>
<dbReference type="CDD" id="cd09597">
    <property type="entry name" value="M4_TLP"/>
    <property type="match status" value="1"/>
</dbReference>
<dbReference type="InterPro" id="IPR013856">
    <property type="entry name" value="Peptidase_M4_domain"/>
</dbReference>
<evidence type="ECO:0000256" key="7">
    <source>
        <dbReference type="ARBA" id="ARBA00022833"/>
    </source>
</evidence>
<feature type="domain" description="FTP" evidence="16">
    <location>
        <begin position="72"/>
        <end position="115"/>
    </location>
</feature>
<evidence type="ECO:0000256" key="5">
    <source>
        <dbReference type="ARBA" id="ARBA00022729"/>
    </source>
</evidence>
<evidence type="ECO:0000256" key="1">
    <source>
        <dbReference type="ARBA" id="ARBA00001947"/>
    </source>
</evidence>
<feature type="domain" description="PepSY" evidence="15">
    <location>
        <begin position="134"/>
        <end position="200"/>
    </location>
</feature>
<dbReference type="Proteomes" id="UP000556436">
    <property type="component" value="Unassembled WGS sequence"/>
</dbReference>
<keyword evidence="6 11" id="KW-0378">Hydrolase</keyword>
<evidence type="ECO:0000259" key="15">
    <source>
        <dbReference type="Pfam" id="PF03413"/>
    </source>
</evidence>
<keyword evidence="11" id="KW-0964">Secreted</keyword>
<dbReference type="PRINTS" id="PR00730">
    <property type="entry name" value="THERMOLYSIN"/>
</dbReference>
<sequence>MHRPHICSLAIAVALAATATLTAGTALAAPYDHRASAPSPTTSPALPVASVVDAARTAAFAHASATGVGERDGLKAKETLVDPEGKRHVRFVRTHRGLPVLGGDLIVHLDAKSAYLGATRATDHRLAVPTVTPKVTATQAKAKAAAVAKGDAEKAELVVDARDGKTVLAYRVEVTRSRTTEVGGARTVVVDAITGAVRSDTPVADPFVSPQLKEKLRESGGKLTPKTGPSHAPARTVGPAKSASAFPAPATGTGASLFSGSVRLGTTQTGKNSFLLKDPAHGNTQVRDAGNKTPSFSGGKAFTNTTNRWGDGTNGDRATAAVDAQYGITSTLDYYKNAFGRNGIKGDGTGAKALVHYGEKVDNAYWSPSAQTMLYGDGGQLFKNPLVVLDVTAHELTHGVVNATADLQPTRAQGGTSYGEPAALNESLSDIFATSVEFAAGNAGNPPNYLLGEKLGLKTGFLRRLDKPSLGFEGDVLDYWKKEAYDTESHRGSGISSHAYYLLAEGSGKKKIGDVTYDSPTFDGSAVSGIGRDKASAIFYRALTRYMVSTTDFHDARTATLKAADDIHGADSVEYKAVDRAWAAVNVTADNTPSGSPAETPTED</sequence>
<keyword evidence="4" id="KW-0479">Metal-binding</keyword>
<feature type="domain" description="Peptidase M4 C-terminal" evidence="14">
    <location>
        <begin position="419"/>
        <end position="587"/>
    </location>
</feature>
<protein>
    <recommendedName>
        <fullName evidence="11">Neutral metalloproteinase</fullName>
        <ecNumber evidence="11">3.4.24.-</ecNumber>
    </recommendedName>
</protein>
<evidence type="ECO:0000256" key="8">
    <source>
        <dbReference type="ARBA" id="ARBA00023049"/>
    </source>
</evidence>
<evidence type="ECO:0000259" key="13">
    <source>
        <dbReference type="Pfam" id="PF01447"/>
    </source>
</evidence>
<feature type="region of interest" description="Disordered" evidence="12">
    <location>
        <begin position="273"/>
        <end position="311"/>
    </location>
</feature>
<feature type="region of interest" description="Disordered" evidence="12">
    <location>
        <begin position="204"/>
        <end position="248"/>
    </location>
</feature>
<dbReference type="InterPro" id="IPR001570">
    <property type="entry name" value="Peptidase_M4_C_domain"/>
</dbReference>
<feature type="active site" description="Proton donor" evidence="10">
    <location>
        <position position="490"/>
    </location>
</feature>
<dbReference type="Pfam" id="PF02868">
    <property type="entry name" value="Peptidase_M4_C"/>
    <property type="match status" value="1"/>
</dbReference>
<dbReference type="AlphaFoldDB" id="A0A7W7L887"/>
<evidence type="ECO:0000313" key="17">
    <source>
        <dbReference type="EMBL" id="MBB4885402.1"/>
    </source>
</evidence>
<dbReference type="Pfam" id="PF03413">
    <property type="entry name" value="PepSY"/>
    <property type="match status" value="1"/>
</dbReference>
<dbReference type="Gene3D" id="3.10.450.490">
    <property type="match status" value="1"/>
</dbReference>
<comment type="cofactor">
    <cofactor evidence="1 11">
        <name>Zn(2+)</name>
        <dbReference type="ChEBI" id="CHEBI:29105"/>
    </cofactor>
</comment>
<dbReference type="Gene3D" id="3.10.170.10">
    <property type="match status" value="1"/>
</dbReference>
<dbReference type="InterPro" id="IPR011096">
    <property type="entry name" value="FTP_domain"/>
</dbReference>
<keyword evidence="8 11" id="KW-0482">Metalloprotease</keyword>
<dbReference type="PANTHER" id="PTHR33794">
    <property type="entry name" value="BACILLOLYSIN"/>
    <property type="match status" value="1"/>
</dbReference>
<evidence type="ECO:0000313" key="18">
    <source>
        <dbReference type="Proteomes" id="UP000556436"/>
    </source>
</evidence>
<dbReference type="GO" id="GO:0005576">
    <property type="term" value="C:extracellular region"/>
    <property type="evidence" value="ECO:0007669"/>
    <property type="project" value="UniProtKB-SubCell"/>
</dbReference>
<evidence type="ECO:0000256" key="12">
    <source>
        <dbReference type="SAM" id="MobiDB-lite"/>
    </source>
</evidence>
<feature type="active site" evidence="10">
    <location>
        <position position="395"/>
    </location>
</feature>
<keyword evidence="5 11" id="KW-0732">Signal</keyword>
<dbReference type="EC" id="3.4.24.-" evidence="11"/>
<reference evidence="17 18" key="1">
    <citation type="submission" date="2020-08" db="EMBL/GenBank/DDBJ databases">
        <title>Genomic Encyclopedia of Type Strains, Phase III (KMG-III): the genomes of soil and plant-associated and newly described type strains.</title>
        <authorList>
            <person name="Whitman W."/>
        </authorList>
    </citation>
    <scope>NUCLEOTIDE SEQUENCE [LARGE SCALE GENOMIC DNA]</scope>
    <source>
        <strain evidence="17 18">CECT 3265</strain>
    </source>
</reference>
<dbReference type="SUPFAM" id="SSF55486">
    <property type="entry name" value="Metalloproteases ('zincins'), catalytic domain"/>
    <property type="match status" value="1"/>
</dbReference>
<evidence type="ECO:0000256" key="10">
    <source>
        <dbReference type="PIRSR" id="PIRSR623612-1"/>
    </source>
</evidence>
<proteinExistence type="inferred from homology"/>
<evidence type="ECO:0000256" key="6">
    <source>
        <dbReference type="ARBA" id="ARBA00022801"/>
    </source>
</evidence>
<dbReference type="GO" id="GO:0046872">
    <property type="term" value="F:metal ion binding"/>
    <property type="evidence" value="ECO:0007669"/>
    <property type="project" value="UniProtKB-UniRule"/>
</dbReference>
<dbReference type="EMBL" id="JACHJG010000002">
    <property type="protein sequence ID" value="MBB4885402.1"/>
    <property type="molecule type" value="Genomic_DNA"/>
</dbReference>
<evidence type="ECO:0000256" key="2">
    <source>
        <dbReference type="ARBA" id="ARBA00009388"/>
    </source>
</evidence>
<gene>
    <name evidence="17" type="ORF">FHS38_001430</name>
</gene>
<dbReference type="GO" id="GO:0006508">
    <property type="term" value="P:proteolysis"/>
    <property type="evidence" value="ECO:0007669"/>
    <property type="project" value="UniProtKB-KW"/>
</dbReference>
<dbReference type="InterPro" id="IPR050728">
    <property type="entry name" value="Zinc_Metalloprotease_M4"/>
</dbReference>
<organism evidence="17 18">
    <name type="scientific">Streptomyces netropsis</name>
    <name type="common">Streptoverticillium netropsis</name>
    <dbReference type="NCBI Taxonomy" id="55404"/>
    <lineage>
        <taxon>Bacteria</taxon>
        <taxon>Bacillati</taxon>
        <taxon>Actinomycetota</taxon>
        <taxon>Actinomycetes</taxon>
        <taxon>Kitasatosporales</taxon>
        <taxon>Streptomycetaceae</taxon>
        <taxon>Streptomyces</taxon>
    </lineage>
</organism>
<feature type="compositionally biased region" description="Low complexity" evidence="12">
    <location>
        <begin position="239"/>
        <end position="248"/>
    </location>
</feature>
<dbReference type="Pfam" id="PF07504">
    <property type="entry name" value="FTP"/>
    <property type="match status" value="1"/>
</dbReference>
<accession>A0A7W7L887</accession>
<evidence type="ECO:0000256" key="11">
    <source>
        <dbReference type="RuleBase" id="RU366073"/>
    </source>
</evidence>
<dbReference type="GO" id="GO:0004222">
    <property type="term" value="F:metalloendopeptidase activity"/>
    <property type="evidence" value="ECO:0007669"/>
    <property type="project" value="UniProtKB-UniRule"/>
</dbReference>
<feature type="compositionally biased region" description="Polar residues" evidence="12">
    <location>
        <begin position="282"/>
        <end position="308"/>
    </location>
</feature>
<evidence type="ECO:0000256" key="9">
    <source>
        <dbReference type="ARBA" id="ARBA00023145"/>
    </source>
</evidence>
<dbReference type="InterPro" id="IPR023612">
    <property type="entry name" value="Peptidase_M4"/>
</dbReference>
<dbReference type="InterPro" id="IPR027268">
    <property type="entry name" value="Peptidase_M4/M1_CTD_sf"/>
</dbReference>
<dbReference type="Gene3D" id="1.10.390.10">
    <property type="entry name" value="Neutral Protease Domain 2"/>
    <property type="match status" value="1"/>
</dbReference>
<comment type="subcellular location">
    <subcellularLocation>
        <location evidence="11">Secreted</location>
    </subcellularLocation>
</comment>
<feature type="chain" id="PRO_5031603950" description="Neutral metalloproteinase" evidence="11">
    <location>
        <begin position="29"/>
        <end position="604"/>
    </location>
</feature>
<feature type="domain" description="Peptidase M4" evidence="13">
    <location>
        <begin position="251"/>
        <end position="401"/>
    </location>
</feature>
<feature type="signal peptide" evidence="11">
    <location>
        <begin position="1"/>
        <end position="28"/>
    </location>
</feature>
<keyword evidence="3 11" id="KW-0645">Protease</keyword>
<comment type="function">
    <text evidence="11">Extracellular zinc metalloprotease.</text>
</comment>
<dbReference type="RefSeq" id="WP_184731871.1">
    <property type="nucleotide sequence ID" value="NZ_BMRW01000011.1"/>
</dbReference>
<name>A0A7W7L887_STRNE</name>
<dbReference type="InterPro" id="IPR025711">
    <property type="entry name" value="PepSY"/>
</dbReference>
<evidence type="ECO:0000259" key="16">
    <source>
        <dbReference type="Pfam" id="PF07504"/>
    </source>
</evidence>
<dbReference type="Pfam" id="PF01447">
    <property type="entry name" value="Peptidase_M4"/>
    <property type="match status" value="1"/>
</dbReference>
<keyword evidence="9" id="KW-0865">Zymogen</keyword>
<comment type="similarity">
    <text evidence="2 11">Belongs to the peptidase M4 family.</text>
</comment>
<keyword evidence="7 11" id="KW-0862">Zinc</keyword>
<keyword evidence="18" id="KW-1185">Reference proteome</keyword>
<evidence type="ECO:0000259" key="14">
    <source>
        <dbReference type="Pfam" id="PF02868"/>
    </source>
</evidence>
<dbReference type="PANTHER" id="PTHR33794:SF1">
    <property type="entry name" value="BACILLOLYSIN"/>
    <property type="match status" value="1"/>
</dbReference>